<evidence type="ECO:0000256" key="1">
    <source>
        <dbReference type="ARBA" id="ARBA00022630"/>
    </source>
</evidence>
<evidence type="ECO:0000256" key="3">
    <source>
        <dbReference type="ARBA" id="ARBA00023002"/>
    </source>
</evidence>
<dbReference type="SUPFAM" id="SSF50475">
    <property type="entry name" value="FMN-binding split barrel"/>
    <property type="match status" value="1"/>
</dbReference>
<dbReference type="GO" id="GO:0006208">
    <property type="term" value="P:pyrimidine nucleobase catabolic process"/>
    <property type="evidence" value="ECO:0007669"/>
    <property type="project" value="TreeGrafter"/>
</dbReference>
<dbReference type="SMART" id="SM00903">
    <property type="entry name" value="Flavin_Reduct"/>
    <property type="match status" value="1"/>
</dbReference>
<dbReference type="RefSeq" id="WP_083728568.1">
    <property type="nucleotide sequence ID" value="NZ_FOUD01000028.1"/>
</dbReference>
<evidence type="ECO:0000256" key="2">
    <source>
        <dbReference type="ARBA" id="ARBA00022643"/>
    </source>
</evidence>
<sequence>MLAAKIVEPMPTPVTKDAFRNAMSVLASAVNVVTTDGPAGRAGFTATAVCSVSDEPPSLLVCLNRSASVYDIFQTNDHLCVNTLTCDQQALSNLFGGKTAMDERFASAQWSTDVSGAPMLDEALINFDCRISNRVVAGSHDILICEILAIRQQESGDGLVYFQRRYCQPV</sequence>
<dbReference type="PANTHER" id="PTHR30466">
    <property type="entry name" value="FLAVIN REDUCTASE"/>
    <property type="match status" value="1"/>
</dbReference>
<dbReference type="STRING" id="254161.SAMN05216256_12822"/>
<dbReference type="NCBIfam" id="TIGR03615">
    <property type="entry name" value="RutF"/>
    <property type="match status" value="1"/>
</dbReference>
<dbReference type="GO" id="GO:0008752">
    <property type="term" value="F:FMN reductase [NAD(P)H] activity"/>
    <property type="evidence" value="ECO:0007669"/>
    <property type="project" value="InterPro"/>
</dbReference>
<reference evidence="6 7" key="1">
    <citation type="submission" date="2017-01" db="EMBL/GenBank/DDBJ databases">
        <title>Draft genome sequence of Pseudomonas pachastrellae type strain CCUG 46540T from a deep sea.</title>
        <authorList>
            <person name="Gomila M."/>
            <person name="Mulet M."/>
            <person name="Lalucat J."/>
            <person name="Garcia-Valdes E."/>
        </authorList>
    </citation>
    <scope>NUCLEOTIDE SEQUENCE [LARGE SCALE GENOMIC DNA]</scope>
    <source>
        <strain evidence="6 7">CCUG 46540</strain>
    </source>
</reference>
<dbReference type="GO" id="GO:0010181">
    <property type="term" value="F:FMN binding"/>
    <property type="evidence" value="ECO:0007669"/>
    <property type="project" value="InterPro"/>
</dbReference>
<dbReference type="Proteomes" id="UP000242847">
    <property type="component" value="Unassembled WGS sequence"/>
</dbReference>
<dbReference type="InterPro" id="IPR019917">
    <property type="entry name" value="RutF"/>
</dbReference>
<accession>A0A1S8DC00</accession>
<protein>
    <submittedName>
        <fullName evidence="6">Pyrimidine utilization flavin reductase protein F</fullName>
    </submittedName>
</protein>
<dbReference type="AlphaFoldDB" id="A0A1S8DC00"/>
<evidence type="ECO:0000313" key="7">
    <source>
        <dbReference type="Proteomes" id="UP000242847"/>
    </source>
</evidence>
<keyword evidence="1" id="KW-0285">Flavoprotein</keyword>
<evidence type="ECO:0000259" key="5">
    <source>
        <dbReference type="SMART" id="SM00903"/>
    </source>
</evidence>
<dbReference type="PANTHER" id="PTHR30466:SF1">
    <property type="entry name" value="FMN REDUCTASE (NADH) RUTF"/>
    <property type="match status" value="1"/>
</dbReference>
<dbReference type="Pfam" id="PF01613">
    <property type="entry name" value="Flavin_Reduct"/>
    <property type="match status" value="1"/>
</dbReference>
<proteinExistence type="predicted"/>
<name>A0A1S8DC00_9GAMM</name>
<evidence type="ECO:0000256" key="4">
    <source>
        <dbReference type="ARBA" id="ARBA00023027"/>
    </source>
</evidence>
<gene>
    <name evidence="6" type="ORF">BXT89_15385</name>
</gene>
<dbReference type="OrthoDB" id="6401628at2"/>
<feature type="domain" description="Flavin reductase like" evidence="5">
    <location>
        <begin position="23"/>
        <end position="168"/>
    </location>
</feature>
<dbReference type="InterPro" id="IPR050268">
    <property type="entry name" value="NADH-dep_flavin_reductase"/>
</dbReference>
<evidence type="ECO:0000313" key="6">
    <source>
        <dbReference type="EMBL" id="ONM42923.1"/>
    </source>
</evidence>
<dbReference type="InterPro" id="IPR012349">
    <property type="entry name" value="Split_barrel_FMN-bd"/>
</dbReference>
<keyword evidence="2" id="KW-0288">FMN</keyword>
<dbReference type="Gene3D" id="2.30.110.10">
    <property type="entry name" value="Electron Transport, Fmn-binding Protein, Chain A"/>
    <property type="match status" value="1"/>
</dbReference>
<dbReference type="InterPro" id="IPR002563">
    <property type="entry name" value="Flavin_Rdtase-like_dom"/>
</dbReference>
<organism evidence="6 7">
    <name type="scientific">Halopseudomonas pachastrellae</name>
    <dbReference type="NCBI Taxonomy" id="254161"/>
    <lineage>
        <taxon>Bacteria</taxon>
        <taxon>Pseudomonadati</taxon>
        <taxon>Pseudomonadota</taxon>
        <taxon>Gammaproteobacteria</taxon>
        <taxon>Pseudomonadales</taxon>
        <taxon>Pseudomonadaceae</taxon>
        <taxon>Halopseudomonas</taxon>
    </lineage>
</organism>
<dbReference type="GO" id="GO:0042602">
    <property type="term" value="F:riboflavin reductase (NADPH) activity"/>
    <property type="evidence" value="ECO:0007669"/>
    <property type="project" value="TreeGrafter"/>
</dbReference>
<keyword evidence="7" id="KW-1185">Reference proteome</keyword>
<comment type="caution">
    <text evidence="6">The sequence shown here is derived from an EMBL/GenBank/DDBJ whole genome shotgun (WGS) entry which is preliminary data.</text>
</comment>
<keyword evidence="3" id="KW-0560">Oxidoreductase</keyword>
<dbReference type="EMBL" id="MUBC01000041">
    <property type="protein sequence ID" value="ONM42923.1"/>
    <property type="molecule type" value="Genomic_DNA"/>
</dbReference>
<keyword evidence="4" id="KW-0520">NAD</keyword>